<dbReference type="AlphaFoldDB" id="A0AB73IIT1"/>
<comment type="caution">
    <text evidence="1">The sequence shown here is derived from an EMBL/GenBank/DDBJ whole genome shotgun (WGS) entry which is preliminary data.</text>
</comment>
<dbReference type="Proteomes" id="UP001229486">
    <property type="component" value="Unassembled WGS sequence"/>
</dbReference>
<proteinExistence type="predicted"/>
<reference evidence="1" key="1">
    <citation type="submission" date="2023-07" db="EMBL/GenBank/DDBJ databases">
        <title>Sorghum-associated microbial communities from plants grown in Nebraska, USA.</title>
        <authorList>
            <person name="Schachtman D."/>
        </authorList>
    </citation>
    <scope>NUCLEOTIDE SEQUENCE</scope>
    <source>
        <strain evidence="1">DS1061</strain>
    </source>
</reference>
<evidence type="ECO:0000313" key="1">
    <source>
        <dbReference type="EMBL" id="MDP9649864.1"/>
    </source>
</evidence>
<organism evidence="1 2">
    <name type="scientific">Paraburkholderia caledonica</name>
    <dbReference type="NCBI Taxonomy" id="134536"/>
    <lineage>
        <taxon>Bacteria</taxon>
        <taxon>Pseudomonadati</taxon>
        <taxon>Pseudomonadota</taxon>
        <taxon>Betaproteobacteria</taxon>
        <taxon>Burkholderiales</taxon>
        <taxon>Burkholderiaceae</taxon>
        <taxon>Paraburkholderia</taxon>
    </lineage>
</organism>
<name>A0AB73IIT1_9BURK</name>
<gene>
    <name evidence="1" type="ORF">J2793_005332</name>
</gene>
<accession>A0AB73IIT1</accession>
<evidence type="ECO:0000313" key="2">
    <source>
        <dbReference type="Proteomes" id="UP001229486"/>
    </source>
</evidence>
<sequence length="31" mass="3467">MSTLPRIPEFNRLNDHAASVSAFFGNRFLSA</sequence>
<protein>
    <submittedName>
        <fullName evidence="1">Uncharacterized protein</fullName>
    </submittedName>
</protein>
<dbReference type="EMBL" id="JAURTK010000007">
    <property type="protein sequence ID" value="MDP9649864.1"/>
    <property type="molecule type" value="Genomic_DNA"/>
</dbReference>